<name>A0ABR1FCC1_9ASCO</name>
<evidence type="ECO:0000259" key="4">
    <source>
        <dbReference type="Pfam" id="PF01466"/>
    </source>
</evidence>
<evidence type="ECO:0000256" key="3">
    <source>
        <dbReference type="PIRNR" id="PIRNR028729"/>
    </source>
</evidence>
<dbReference type="Pfam" id="PF03931">
    <property type="entry name" value="Skp1_POZ"/>
    <property type="match status" value="1"/>
</dbReference>
<dbReference type="Pfam" id="PF01466">
    <property type="entry name" value="Skp1"/>
    <property type="match status" value="1"/>
</dbReference>
<comment type="function">
    <text evidence="3">Essential component of the SCF (SKP1-CUL1-F-box protein) E3 ubiquitin ligase complexes, which mediate the ubiquitination and subsequent proteasomal degradation of target proteins.</text>
</comment>
<keyword evidence="2 3" id="KW-0833">Ubl conjugation pathway</keyword>
<dbReference type="SUPFAM" id="SSF81382">
    <property type="entry name" value="Skp1 dimerisation domain-like"/>
    <property type="match status" value="1"/>
</dbReference>
<dbReference type="InterPro" id="IPR016072">
    <property type="entry name" value="Skp1_comp_dimer"/>
</dbReference>
<dbReference type="GeneID" id="90035328"/>
<dbReference type="InterPro" id="IPR001232">
    <property type="entry name" value="SKP1-like"/>
</dbReference>
<feature type="domain" description="SKP1 component dimerisation" evidence="4">
    <location>
        <begin position="102"/>
        <end position="147"/>
    </location>
</feature>
<dbReference type="EMBL" id="JBBJBU010000001">
    <property type="protein sequence ID" value="KAK7207501.1"/>
    <property type="molecule type" value="Genomic_DNA"/>
</dbReference>
<protein>
    <recommendedName>
        <fullName evidence="3">E3 ubiquitin ligase complex SCF subunit</fullName>
    </recommendedName>
</protein>
<feature type="domain" description="SKP1 component POZ" evidence="5">
    <location>
        <begin position="1"/>
        <end position="60"/>
    </location>
</feature>
<evidence type="ECO:0000313" key="6">
    <source>
        <dbReference type="EMBL" id="KAK7207501.1"/>
    </source>
</evidence>
<dbReference type="InterPro" id="IPR016897">
    <property type="entry name" value="SKP1"/>
</dbReference>
<organism evidence="6 7">
    <name type="scientific">Myxozyma melibiosi</name>
    <dbReference type="NCBI Taxonomy" id="54550"/>
    <lineage>
        <taxon>Eukaryota</taxon>
        <taxon>Fungi</taxon>
        <taxon>Dikarya</taxon>
        <taxon>Ascomycota</taxon>
        <taxon>Saccharomycotina</taxon>
        <taxon>Lipomycetes</taxon>
        <taxon>Lipomycetales</taxon>
        <taxon>Lipomycetaceae</taxon>
        <taxon>Myxozyma</taxon>
    </lineage>
</organism>
<dbReference type="Proteomes" id="UP001498771">
    <property type="component" value="Unassembled WGS sequence"/>
</dbReference>
<evidence type="ECO:0000256" key="1">
    <source>
        <dbReference type="ARBA" id="ARBA00009993"/>
    </source>
</evidence>
<proteinExistence type="inferred from homology"/>
<comment type="subunit">
    <text evidence="3">Component of the SCF (SKP1-CUL1-F-box protein) E3 ubiquitin ligase complexes.</text>
</comment>
<evidence type="ECO:0000259" key="5">
    <source>
        <dbReference type="Pfam" id="PF03931"/>
    </source>
</evidence>
<dbReference type="PANTHER" id="PTHR11165">
    <property type="entry name" value="SKP1"/>
    <property type="match status" value="1"/>
</dbReference>
<dbReference type="InterPro" id="IPR036296">
    <property type="entry name" value="SKP1-like_dim_sf"/>
</dbReference>
<comment type="caution">
    <text evidence="6">The sequence shown here is derived from an EMBL/GenBank/DDBJ whole genome shotgun (WGS) entry which is preliminary data.</text>
</comment>
<sequence>MVKLTSSDGETFTVEKDVADRSILIKNMIEDVGDASTEIPIPNVTANVLKKVLEWCEHHKSDPVPVSDDDNDSRKKSTDIDEWDQKFMQVDQEMLFEIILALLEVGCKTVANMIKGKSPEEIRRQFNIQMDFTPEEEAQIRRENEWAEDR</sequence>
<evidence type="ECO:0000256" key="2">
    <source>
        <dbReference type="ARBA" id="ARBA00022786"/>
    </source>
</evidence>
<comment type="pathway">
    <text evidence="3">Protein modification; protein ubiquitination.</text>
</comment>
<evidence type="ECO:0000313" key="7">
    <source>
        <dbReference type="Proteomes" id="UP001498771"/>
    </source>
</evidence>
<dbReference type="PIRSF" id="PIRSF028729">
    <property type="entry name" value="E3_ubiquit_lig_SCF_Skp"/>
    <property type="match status" value="1"/>
</dbReference>
<dbReference type="SMART" id="SM00512">
    <property type="entry name" value="Skp1"/>
    <property type="match status" value="1"/>
</dbReference>
<accession>A0ABR1FCC1</accession>
<dbReference type="InterPro" id="IPR011333">
    <property type="entry name" value="SKP1/BTB/POZ_sf"/>
</dbReference>
<dbReference type="CDD" id="cd18322">
    <property type="entry name" value="BTB_POZ_SKP1"/>
    <property type="match status" value="1"/>
</dbReference>
<keyword evidence="7" id="KW-1185">Reference proteome</keyword>
<comment type="similarity">
    <text evidence="1 3">Belongs to the SKP1 family.</text>
</comment>
<gene>
    <name evidence="6" type="ORF">BZA70DRAFT_16478</name>
</gene>
<reference evidence="6 7" key="1">
    <citation type="submission" date="2024-03" db="EMBL/GenBank/DDBJ databases">
        <title>Genome-scale model development and genomic sequencing of the oleaginous clade Lipomyces.</title>
        <authorList>
            <consortium name="Lawrence Berkeley National Laboratory"/>
            <person name="Czajka J.J."/>
            <person name="Han Y."/>
            <person name="Kim J."/>
            <person name="Mondo S.J."/>
            <person name="Hofstad B.A."/>
            <person name="Robles A."/>
            <person name="Haridas S."/>
            <person name="Riley R."/>
            <person name="LaButti K."/>
            <person name="Pangilinan J."/>
            <person name="Andreopoulos W."/>
            <person name="Lipzen A."/>
            <person name="Yan J."/>
            <person name="Wang M."/>
            <person name="Ng V."/>
            <person name="Grigoriev I.V."/>
            <person name="Spatafora J.W."/>
            <person name="Magnuson J.K."/>
            <person name="Baker S.E."/>
            <person name="Pomraning K.R."/>
        </authorList>
    </citation>
    <scope>NUCLEOTIDE SEQUENCE [LARGE SCALE GENOMIC DNA]</scope>
    <source>
        <strain evidence="6 7">Phaff 52-87</strain>
    </source>
</reference>
<dbReference type="SUPFAM" id="SSF54695">
    <property type="entry name" value="POZ domain"/>
    <property type="match status" value="1"/>
</dbReference>
<dbReference type="Gene3D" id="3.30.710.10">
    <property type="entry name" value="Potassium Channel Kv1.1, Chain A"/>
    <property type="match status" value="1"/>
</dbReference>
<dbReference type="InterPro" id="IPR016073">
    <property type="entry name" value="Skp1_comp_POZ"/>
</dbReference>
<dbReference type="RefSeq" id="XP_064770534.1">
    <property type="nucleotide sequence ID" value="XM_064909816.1"/>
</dbReference>